<protein>
    <submittedName>
        <fullName evidence="1">Uncharacterized protein</fullName>
    </submittedName>
</protein>
<comment type="caution">
    <text evidence="1">The sequence shown here is derived from an EMBL/GenBank/DDBJ whole genome shotgun (WGS) entry which is preliminary data.</text>
</comment>
<proteinExistence type="predicted"/>
<sequence length="251" mass="28608">TALGSLGPIALDDLRLLVKDEDLDVQREAATALGKIQVGKLDQQKKQEVIRNFIYSQEPLLANPLAKDLIDKDKPDFPLYPLFDVVNKLRNDYPSLIGLVVLGSLSKGYWIPGRDIDWGLVFKEGSSEKKTDLITNNFKKAVDSLGFRLCQNNSLPTSDNYMEVDPSKLEIVFNGLFFGNRKELGKVQKKILEKINQSKWREIQQVWEDSLNNYSKMAGRFGLGQEEIDLVINSRILLWSLPDLETMRQHQ</sequence>
<accession>A0A2H0W8S5</accession>
<dbReference type="Gene3D" id="1.25.10.10">
    <property type="entry name" value="Leucine-rich Repeat Variant"/>
    <property type="match status" value="1"/>
</dbReference>
<feature type="non-terminal residue" evidence="1">
    <location>
        <position position="1"/>
    </location>
</feature>
<dbReference type="EMBL" id="PEZT01000021">
    <property type="protein sequence ID" value="PIS09061.1"/>
    <property type="molecule type" value="Genomic_DNA"/>
</dbReference>
<evidence type="ECO:0000313" key="1">
    <source>
        <dbReference type="EMBL" id="PIS09061.1"/>
    </source>
</evidence>
<dbReference type="Proteomes" id="UP000230093">
    <property type="component" value="Unassembled WGS sequence"/>
</dbReference>
<dbReference type="InterPro" id="IPR011989">
    <property type="entry name" value="ARM-like"/>
</dbReference>
<organism evidence="1 2">
    <name type="scientific">Candidatus Beckwithbacteria bacterium CG10_big_fil_rev_8_21_14_0_10_34_10</name>
    <dbReference type="NCBI Taxonomy" id="1974495"/>
    <lineage>
        <taxon>Bacteria</taxon>
        <taxon>Candidatus Beckwithiibacteriota</taxon>
    </lineage>
</organism>
<gene>
    <name evidence="1" type="ORF">COT75_03580</name>
</gene>
<dbReference type="AlphaFoldDB" id="A0A2H0W8S5"/>
<evidence type="ECO:0000313" key="2">
    <source>
        <dbReference type="Proteomes" id="UP000230093"/>
    </source>
</evidence>
<reference evidence="2" key="1">
    <citation type="submission" date="2017-09" db="EMBL/GenBank/DDBJ databases">
        <title>Depth-based differentiation of microbial function through sediment-hosted aquifers and enrichment of novel symbionts in the deep terrestrial subsurface.</title>
        <authorList>
            <person name="Probst A.J."/>
            <person name="Ladd B."/>
            <person name="Jarett J.K."/>
            <person name="Geller-Mcgrath D.E."/>
            <person name="Sieber C.M.K."/>
            <person name="Emerson J.B."/>
            <person name="Anantharaman K."/>
            <person name="Thomas B.C."/>
            <person name="Malmstrom R."/>
            <person name="Stieglmeier M."/>
            <person name="Klingl A."/>
            <person name="Woyke T."/>
            <person name="Ryan C.M."/>
            <person name="Banfield J.F."/>
        </authorList>
    </citation>
    <scope>NUCLEOTIDE SEQUENCE [LARGE SCALE GENOMIC DNA]</scope>
</reference>
<name>A0A2H0W8S5_9BACT</name>